<dbReference type="Proteomes" id="UP001152799">
    <property type="component" value="Chromosome 8"/>
</dbReference>
<evidence type="ECO:0008006" key="3">
    <source>
        <dbReference type="Google" id="ProtNLM"/>
    </source>
</evidence>
<dbReference type="InterPro" id="IPR004245">
    <property type="entry name" value="DUF229"/>
</dbReference>
<dbReference type="AlphaFoldDB" id="A0A9N9MWP4"/>
<proteinExistence type="predicted"/>
<dbReference type="OrthoDB" id="413313at2759"/>
<reference evidence="1" key="1">
    <citation type="submission" date="2022-01" db="EMBL/GenBank/DDBJ databases">
        <authorList>
            <person name="King R."/>
        </authorList>
    </citation>
    <scope>NUCLEOTIDE SEQUENCE</scope>
</reference>
<dbReference type="PANTHER" id="PTHR10974:SF9">
    <property type="entry name" value="DUF229 DOMAIN CONTAINING PROTEIN-RELATED"/>
    <property type="match status" value="1"/>
</dbReference>
<dbReference type="Gene3D" id="3.40.720.10">
    <property type="entry name" value="Alkaline Phosphatase, subunit A"/>
    <property type="match status" value="1"/>
</dbReference>
<dbReference type="Pfam" id="PF02995">
    <property type="entry name" value="DUF229"/>
    <property type="match status" value="1"/>
</dbReference>
<dbReference type="SUPFAM" id="SSF53649">
    <property type="entry name" value="Alkaline phosphatase-like"/>
    <property type="match status" value="1"/>
</dbReference>
<keyword evidence="2" id="KW-1185">Reference proteome</keyword>
<dbReference type="InterPro" id="IPR017850">
    <property type="entry name" value="Alkaline_phosphatase_core_sf"/>
</dbReference>
<organism evidence="1 2">
    <name type="scientific">Ceutorhynchus assimilis</name>
    <name type="common">cabbage seed weevil</name>
    <dbReference type="NCBI Taxonomy" id="467358"/>
    <lineage>
        <taxon>Eukaryota</taxon>
        <taxon>Metazoa</taxon>
        <taxon>Ecdysozoa</taxon>
        <taxon>Arthropoda</taxon>
        <taxon>Hexapoda</taxon>
        <taxon>Insecta</taxon>
        <taxon>Pterygota</taxon>
        <taxon>Neoptera</taxon>
        <taxon>Endopterygota</taxon>
        <taxon>Coleoptera</taxon>
        <taxon>Polyphaga</taxon>
        <taxon>Cucujiformia</taxon>
        <taxon>Curculionidae</taxon>
        <taxon>Ceutorhynchinae</taxon>
        <taxon>Ceutorhynchus</taxon>
    </lineage>
</organism>
<dbReference type="PANTHER" id="PTHR10974">
    <property type="entry name" value="FI08016P-RELATED"/>
    <property type="match status" value="1"/>
</dbReference>
<sequence>MYWGLFSLLKKYNLVEIWKIHNYTELNLKMYVTILSGSWKKVIPLALISGSILLIISYYELLTYKILLDLQKHIMDGNEHTRDNNGQLYLISNPKCKIIDLDPFSQDAKKYFKPMKYRTCSEKELLTYVTKEDNIAIVHVDSDVLAQYTNESSIACCYSDVRRSNYARNPDDSIRLTACKPFQDNVTITEEAIIIKCTEPNSQRLIYENVHTSVITTRNVQEKMHLFDNSSSKPISVLLIGIDSVSRLNFIRALPNTHRYVEDNGWIPLKGYNKMADNTFPNLMAILTGYNESMSNKICNPRAEGYLDKCSMIWYKYRDLGYVTGYAEDDATIGTFNNDKKGFLNKPTDYYFRPYIMATETLKDNVVNRMAYYYHSYCTGPETAGERILNLAKDFAVTFKDNPYFGFFWMNTFSHSDISVPSMMDDKLKLFLENLNSSGVTNSSIIIFLSDHGIRFGGIRMTQTGWLEERLPFIYFSFPPWFKQKFPEEYNNFLNNVNRLTTPYDLHMSLQHLLTMSGLNYIITPSDACPECSSLFKNVPAERSCEEAGIADHWCMCAGYNETKLDPKSEQKISSFFIDIINDQVKELSKNKNVCAKYAAAELTIRLGTDFSYKNTSYALVLLKTHPFAVFETTISFYGDITNSTLKAGDVSRLDSYRTHSHCVSDSRLKKLCHCT</sequence>
<gene>
    <name evidence="1" type="ORF">CEUTPL_LOCUS12610</name>
</gene>
<accession>A0A9N9MWP4</accession>
<dbReference type="CDD" id="cd16021">
    <property type="entry name" value="ALP_like"/>
    <property type="match status" value="1"/>
</dbReference>
<evidence type="ECO:0000313" key="2">
    <source>
        <dbReference type="Proteomes" id="UP001152799"/>
    </source>
</evidence>
<name>A0A9N9MWP4_9CUCU</name>
<protein>
    <recommendedName>
        <fullName evidence="3">DUF229 domain containing protein</fullName>
    </recommendedName>
</protein>
<dbReference type="EMBL" id="OU892284">
    <property type="protein sequence ID" value="CAG9772190.1"/>
    <property type="molecule type" value="Genomic_DNA"/>
</dbReference>
<dbReference type="GO" id="GO:0005615">
    <property type="term" value="C:extracellular space"/>
    <property type="evidence" value="ECO:0007669"/>
    <property type="project" value="TreeGrafter"/>
</dbReference>
<evidence type="ECO:0000313" key="1">
    <source>
        <dbReference type="EMBL" id="CAG9772190.1"/>
    </source>
</evidence>
<dbReference type="FunFam" id="3.40.720.10:FF:000017">
    <property type="entry name" value="Predicted protein"/>
    <property type="match status" value="1"/>
</dbReference>